<dbReference type="InterPro" id="IPR000014">
    <property type="entry name" value="PAS"/>
</dbReference>
<dbReference type="PRINTS" id="PR00344">
    <property type="entry name" value="BCTRLSENSOR"/>
</dbReference>
<dbReference type="PANTHER" id="PTHR43065">
    <property type="entry name" value="SENSOR HISTIDINE KINASE"/>
    <property type="match status" value="1"/>
</dbReference>
<dbReference type="CDD" id="cd00130">
    <property type="entry name" value="PAS"/>
    <property type="match status" value="1"/>
</dbReference>
<keyword evidence="5" id="KW-0902">Two-component regulatory system</keyword>
<dbReference type="SMART" id="SM00091">
    <property type="entry name" value="PAS"/>
    <property type="match status" value="3"/>
</dbReference>
<dbReference type="PANTHER" id="PTHR43065:SF50">
    <property type="entry name" value="HISTIDINE KINASE"/>
    <property type="match status" value="1"/>
</dbReference>
<dbReference type="RefSeq" id="WP_006617321.1">
    <property type="nucleotide sequence ID" value="NZ_BIMW01000160.1"/>
</dbReference>
<evidence type="ECO:0000259" key="8">
    <source>
        <dbReference type="PROSITE" id="PS50112"/>
    </source>
</evidence>
<feature type="domain" description="PAS" evidence="8">
    <location>
        <begin position="171"/>
        <end position="214"/>
    </location>
</feature>
<comment type="caution">
    <text evidence="10">The sequence shown here is derived from an EMBL/GenBank/DDBJ whole genome shotgun (WGS) entry which is preliminary data.</text>
</comment>
<protein>
    <recommendedName>
        <fullName evidence="2">histidine kinase</fullName>
        <ecNumber evidence="2">2.7.13.3</ecNumber>
    </recommendedName>
</protein>
<dbReference type="InterPro" id="IPR003661">
    <property type="entry name" value="HisK_dim/P_dom"/>
</dbReference>
<feature type="coiled-coil region" evidence="6">
    <location>
        <begin position="434"/>
        <end position="464"/>
    </location>
</feature>
<dbReference type="Gene3D" id="3.30.565.10">
    <property type="entry name" value="Histidine kinase-like ATPase, C-terminal domain"/>
    <property type="match status" value="1"/>
</dbReference>
<keyword evidence="6" id="KW-0175">Coiled coil</keyword>
<dbReference type="PROSITE" id="PS50109">
    <property type="entry name" value="HIS_KIN"/>
    <property type="match status" value="1"/>
</dbReference>
<evidence type="ECO:0000256" key="5">
    <source>
        <dbReference type="ARBA" id="ARBA00023012"/>
    </source>
</evidence>
<dbReference type="GO" id="GO:0016301">
    <property type="term" value="F:kinase activity"/>
    <property type="evidence" value="ECO:0007669"/>
    <property type="project" value="UniProtKB-KW"/>
</dbReference>
<evidence type="ECO:0000256" key="6">
    <source>
        <dbReference type="SAM" id="Coils"/>
    </source>
</evidence>
<feature type="domain" description="Histidine kinase" evidence="7">
    <location>
        <begin position="473"/>
        <end position="730"/>
    </location>
</feature>
<dbReference type="PROSITE" id="PS50112">
    <property type="entry name" value="PAS"/>
    <property type="match status" value="1"/>
</dbReference>
<dbReference type="InterPro" id="IPR004358">
    <property type="entry name" value="Sig_transdc_His_kin-like_C"/>
</dbReference>
<dbReference type="InterPro" id="IPR005467">
    <property type="entry name" value="His_kinase_dom"/>
</dbReference>
<dbReference type="Pfam" id="PF13426">
    <property type="entry name" value="PAS_9"/>
    <property type="match status" value="2"/>
</dbReference>
<gene>
    <name evidence="10" type="ORF">NIES46_40540</name>
</gene>
<sequence>MQLTGVSRIVNNQSTQSFSSQEAASVSNGYNCSYNSMYSAAVPGRSGDILFNQLMASMPTAIAMVDRQMRYVAISQPWQDHYSDSQISENLLGVCHDQLFPNLSDRWHENAEASLAGTLDIWELETCLSLSDGSIEWVKWVVKPWKTETGAIAGLILSLEAITESKQLKDTLQLTQLAMDRAADAVLWITLDGRLCYVNDTACRLLGYSRAELLKLKIYDIDPDLSPTIWSVQCEDIRHKGSLTFESRHSCRHGIICPVEVNVNYLEVKPSDINIKVNTAIQTGDRHSPTLPLLCWFARDISERQAASSVITESRDQLEAVLNAVPGLVSWVSSDLRYLGVNQHLANAYGVPTHQFIGKEVGFLQTSPEFNQFVYAFFDSNNWTSSREIIANVKGEPRTYLIVAQKYHRGAAAVFVGLDITERRNMEIALRLSEEQETRRRSELEAALVQLQRTQTQLVQTEKMSSLGQLVAGIAHEINNPVNFIFGNLGHGYKYIEDLLRLVDLYKQYYPETPPEIEEEMEEIGYDFIKIDLPKMFESMQVGAERIRDVVRSLRVFTRLDEAQMKAANIHEGLDSTLLILQNRLQAKGGRGSIKLVKTYGDLPLIECYPGQLNQVFMNLITYHIDRLEMAMVGSDRIAHPTLSVTTTIVESKDKKGVMISIADNGLSLSPEDFQQVFEPLLATPTCGQRTALGLSIAHHLVLEKHGGEIACVSPPQGGLEFRIYIPLKCN</sequence>
<dbReference type="SUPFAM" id="SSF47384">
    <property type="entry name" value="Homodimeric domain of signal transducing histidine kinase"/>
    <property type="match status" value="1"/>
</dbReference>
<name>A0A5M3TAP1_LIMPL</name>
<dbReference type="Gene3D" id="1.10.287.130">
    <property type="match status" value="1"/>
</dbReference>
<dbReference type="InterPro" id="IPR036097">
    <property type="entry name" value="HisK_dim/P_sf"/>
</dbReference>
<comment type="catalytic activity">
    <reaction evidence="1">
        <text>ATP + protein L-histidine = ADP + protein N-phospho-L-histidine.</text>
        <dbReference type="EC" id="2.7.13.3"/>
    </reaction>
</comment>
<dbReference type="InterPro" id="IPR036890">
    <property type="entry name" value="HATPase_C_sf"/>
</dbReference>
<dbReference type="InterPro" id="IPR003594">
    <property type="entry name" value="HATPase_dom"/>
</dbReference>
<dbReference type="EMBL" id="BIMW01000160">
    <property type="protein sequence ID" value="GCE95987.1"/>
    <property type="molecule type" value="Genomic_DNA"/>
</dbReference>
<evidence type="ECO:0000259" key="7">
    <source>
        <dbReference type="PROSITE" id="PS50109"/>
    </source>
</evidence>
<proteinExistence type="predicted"/>
<dbReference type="Gene3D" id="3.30.450.20">
    <property type="entry name" value="PAS domain"/>
    <property type="match status" value="3"/>
</dbReference>
<dbReference type="Pfam" id="PF02518">
    <property type="entry name" value="HATPase_c"/>
    <property type="match status" value="1"/>
</dbReference>
<keyword evidence="3" id="KW-0597">Phosphoprotein</keyword>
<dbReference type="Pfam" id="PF08448">
    <property type="entry name" value="PAS_4"/>
    <property type="match status" value="1"/>
</dbReference>
<dbReference type="InterPro" id="IPR013656">
    <property type="entry name" value="PAS_4"/>
</dbReference>
<dbReference type="Proteomes" id="UP000326169">
    <property type="component" value="Unassembled WGS sequence"/>
</dbReference>
<feature type="domain" description="PAC" evidence="9">
    <location>
        <begin position="122"/>
        <end position="174"/>
    </location>
</feature>
<dbReference type="EC" id="2.7.13.3" evidence="2"/>
<dbReference type="NCBIfam" id="TIGR00229">
    <property type="entry name" value="sensory_box"/>
    <property type="match status" value="1"/>
</dbReference>
<organism evidence="10 11">
    <name type="scientific">Limnospira platensis NIES-46</name>
    <dbReference type="NCBI Taxonomy" id="1236695"/>
    <lineage>
        <taxon>Bacteria</taxon>
        <taxon>Bacillati</taxon>
        <taxon>Cyanobacteriota</taxon>
        <taxon>Cyanophyceae</taxon>
        <taxon>Oscillatoriophycideae</taxon>
        <taxon>Oscillatoriales</taxon>
        <taxon>Sirenicapillariaceae</taxon>
        <taxon>Limnospira</taxon>
    </lineage>
</organism>
<dbReference type="SUPFAM" id="SSF55785">
    <property type="entry name" value="PYP-like sensor domain (PAS domain)"/>
    <property type="match status" value="3"/>
</dbReference>
<reference evidence="10 11" key="1">
    <citation type="journal article" date="2019" name="J Genomics">
        <title>The Draft Genome of a Hydrogen-producing Cyanobacterium, Arthrospira platensis NIES-46.</title>
        <authorList>
            <person name="Suzuki S."/>
            <person name="Yamaguchi H."/>
            <person name="Kawachi M."/>
        </authorList>
    </citation>
    <scope>NUCLEOTIDE SEQUENCE [LARGE SCALE GENOMIC DNA]</scope>
    <source>
        <strain evidence="10 11">NIES-46</strain>
    </source>
</reference>
<dbReference type="PROSITE" id="PS50113">
    <property type="entry name" value="PAC"/>
    <property type="match status" value="1"/>
</dbReference>
<dbReference type="CDD" id="cd00082">
    <property type="entry name" value="HisKA"/>
    <property type="match status" value="1"/>
</dbReference>
<evidence type="ECO:0000313" key="11">
    <source>
        <dbReference type="Proteomes" id="UP000326169"/>
    </source>
</evidence>
<evidence type="ECO:0000259" key="9">
    <source>
        <dbReference type="PROSITE" id="PS50113"/>
    </source>
</evidence>
<evidence type="ECO:0000313" key="10">
    <source>
        <dbReference type="EMBL" id="GCE95987.1"/>
    </source>
</evidence>
<dbReference type="GeneID" id="301684824"/>
<keyword evidence="11" id="KW-1185">Reference proteome</keyword>
<dbReference type="SUPFAM" id="SSF55874">
    <property type="entry name" value="ATPase domain of HSP90 chaperone/DNA topoisomerase II/histidine kinase"/>
    <property type="match status" value="1"/>
</dbReference>
<dbReference type="InterPro" id="IPR035965">
    <property type="entry name" value="PAS-like_dom_sf"/>
</dbReference>
<evidence type="ECO:0000256" key="1">
    <source>
        <dbReference type="ARBA" id="ARBA00000085"/>
    </source>
</evidence>
<accession>A0A5M3TAP1</accession>
<keyword evidence="4 10" id="KW-0418">Kinase</keyword>
<evidence type="ECO:0000256" key="4">
    <source>
        <dbReference type="ARBA" id="ARBA00022777"/>
    </source>
</evidence>
<dbReference type="InterPro" id="IPR000700">
    <property type="entry name" value="PAS-assoc_C"/>
</dbReference>
<evidence type="ECO:0000256" key="2">
    <source>
        <dbReference type="ARBA" id="ARBA00012438"/>
    </source>
</evidence>
<dbReference type="SMART" id="SM00387">
    <property type="entry name" value="HATPase_c"/>
    <property type="match status" value="1"/>
</dbReference>
<keyword evidence="4 10" id="KW-0808">Transferase</keyword>
<evidence type="ECO:0000256" key="3">
    <source>
        <dbReference type="ARBA" id="ARBA00022553"/>
    </source>
</evidence>